<dbReference type="Gene3D" id="6.10.340.10">
    <property type="match status" value="1"/>
</dbReference>
<evidence type="ECO:0000256" key="13">
    <source>
        <dbReference type="PIRNR" id="PIRNR037431"/>
    </source>
</evidence>
<evidence type="ECO:0000256" key="11">
    <source>
        <dbReference type="ARBA" id="ARBA00023012"/>
    </source>
</evidence>
<keyword evidence="14" id="KW-0175">Coiled coil</keyword>
<keyword evidence="10 15" id="KW-1133">Transmembrane helix</keyword>
<dbReference type="CDD" id="cd06225">
    <property type="entry name" value="HAMP"/>
    <property type="match status" value="1"/>
</dbReference>
<evidence type="ECO:0000313" key="19">
    <source>
        <dbReference type="Proteomes" id="UP001287282"/>
    </source>
</evidence>
<evidence type="ECO:0000256" key="15">
    <source>
        <dbReference type="SAM" id="Phobius"/>
    </source>
</evidence>
<keyword evidence="8 13" id="KW-0418">Kinase</keyword>
<dbReference type="Pfam" id="PF00672">
    <property type="entry name" value="HAMP"/>
    <property type="match status" value="1"/>
</dbReference>
<evidence type="ECO:0000256" key="3">
    <source>
        <dbReference type="ARBA" id="ARBA00022475"/>
    </source>
</evidence>
<comment type="subcellular location">
    <subcellularLocation>
        <location evidence="2 13">Cell membrane</location>
        <topology evidence="2 13">Multi-pass membrane protein</topology>
    </subcellularLocation>
</comment>
<dbReference type="InterPro" id="IPR011712">
    <property type="entry name" value="Sig_transdc_His_kin_sub3_dim/P"/>
</dbReference>
<evidence type="ECO:0000313" key="18">
    <source>
        <dbReference type="EMBL" id="MDV2686289.1"/>
    </source>
</evidence>
<evidence type="ECO:0000256" key="10">
    <source>
        <dbReference type="ARBA" id="ARBA00022989"/>
    </source>
</evidence>
<keyword evidence="4" id="KW-0597">Phosphoprotein</keyword>
<dbReference type="SMART" id="SM00304">
    <property type="entry name" value="HAMP"/>
    <property type="match status" value="1"/>
</dbReference>
<evidence type="ECO:0000256" key="4">
    <source>
        <dbReference type="ARBA" id="ARBA00022553"/>
    </source>
</evidence>
<keyword evidence="19" id="KW-1185">Reference proteome</keyword>
<keyword evidence="11 13" id="KW-0902">Two-component regulatory system</keyword>
<dbReference type="SMART" id="SM00387">
    <property type="entry name" value="HATPase_c"/>
    <property type="match status" value="1"/>
</dbReference>
<dbReference type="Gene3D" id="1.20.5.1930">
    <property type="match status" value="1"/>
</dbReference>
<sequence length="354" mass="40258">MKKRLARLLWQFIRHNVFIAALMAIFVAFILTYHDPRGLLLLFDLHFIEIPLFIWLIATFVLVGVTSGAIQALPLKKRIDTLVHGAARFERGTFSHRLTVEGEDELTELAERMNRMAAQIEEQIASLQRLSTERAAMQETVKKAAVTEERQRLARELHDAVSQQLFAISMMTAALRLSETKQEDQLEMVEKMANTAQAEMRALLLHLRPAHLEGKSLEEGAGQLFLELEEKHHVGVIFSMDIDTELPKGIEDQIYRLIQEAISNILRHSEATEVEFQFRELDQEMNMKILDNGVGFDVEKVTADSYGLQTMKERMNDIGGVLNVLSVPNQGTQLEAKIPIAWRRNQDDKSVTSG</sequence>
<evidence type="ECO:0000256" key="14">
    <source>
        <dbReference type="SAM" id="Coils"/>
    </source>
</evidence>
<dbReference type="PANTHER" id="PTHR24421:SF37">
    <property type="entry name" value="SENSOR HISTIDINE KINASE NARS"/>
    <property type="match status" value="1"/>
</dbReference>
<dbReference type="Pfam" id="PF07730">
    <property type="entry name" value="HisKA_3"/>
    <property type="match status" value="1"/>
</dbReference>
<dbReference type="InterPro" id="IPR050482">
    <property type="entry name" value="Sensor_HK_TwoCompSys"/>
</dbReference>
<dbReference type="RefSeq" id="WP_317123449.1">
    <property type="nucleotide sequence ID" value="NZ_JAWJBA010000007.1"/>
</dbReference>
<evidence type="ECO:0000256" key="7">
    <source>
        <dbReference type="ARBA" id="ARBA00022741"/>
    </source>
</evidence>
<evidence type="ECO:0000256" key="12">
    <source>
        <dbReference type="ARBA" id="ARBA00023136"/>
    </source>
</evidence>
<dbReference type="PROSITE" id="PS50885">
    <property type="entry name" value="HAMP"/>
    <property type="match status" value="1"/>
</dbReference>
<proteinExistence type="predicted"/>
<dbReference type="GO" id="GO:0016301">
    <property type="term" value="F:kinase activity"/>
    <property type="evidence" value="ECO:0007669"/>
    <property type="project" value="UniProtKB-KW"/>
</dbReference>
<feature type="transmembrane region" description="Helical" evidence="15">
    <location>
        <begin position="53"/>
        <end position="73"/>
    </location>
</feature>
<evidence type="ECO:0000259" key="16">
    <source>
        <dbReference type="PROSITE" id="PS50109"/>
    </source>
</evidence>
<reference evidence="18 19" key="1">
    <citation type="submission" date="2023-10" db="EMBL/GenBank/DDBJ databases">
        <title>Screening of Alkalihalobacillus lindianensis BZ-TG-R113 and Its Alleviation of Salt Stress on Rapeseed Growth.</title>
        <authorList>
            <person name="Zhao B."/>
            <person name="Guo T."/>
        </authorList>
    </citation>
    <scope>NUCLEOTIDE SEQUENCE [LARGE SCALE GENOMIC DNA]</scope>
    <source>
        <strain evidence="18 19">BZ-TG-R113</strain>
    </source>
</reference>
<name>A0ABU3XEH3_9BACI</name>
<dbReference type="CDD" id="cd16917">
    <property type="entry name" value="HATPase_UhpB-NarQ-NarX-like"/>
    <property type="match status" value="1"/>
</dbReference>
<dbReference type="SUPFAM" id="SSF158472">
    <property type="entry name" value="HAMP domain-like"/>
    <property type="match status" value="1"/>
</dbReference>
<organism evidence="18 19">
    <name type="scientific">Alkalihalophilus lindianensis</name>
    <dbReference type="NCBI Taxonomy" id="1630542"/>
    <lineage>
        <taxon>Bacteria</taxon>
        <taxon>Bacillati</taxon>
        <taxon>Bacillota</taxon>
        <taxon>Bacilli</taxon>
        <taxon>Bacillales</taxon>
        <taxon>Bacillaceae</taxon>
        <taxon>Alkalihalophilus</taxon>
    </lineage>
</organism>
<dbReference type="InterPro" id="IPR005467">
    <property type="entry name" value="His_kinase_dom"/>
</dbReference>
<dbReference type="EC" id="2.7.13.3" evidence="13"/>
<evidence type="ECO:0000256" key="6">
    <source>
        <dbReference type="ARBA" id="ARBA00022692"/>
    </source>
</evidence>
<evidence type="ECO:0000259" key="17">
    <source>
        <dbReference type="PROSITE" id="PS50885"/>
    </source>
</evidence>
<dbReference type="PANTHER" id="PTHR24421">
    <property type="entry name" value="NITRATE/NITRITE SENSOR PROTEIN NARX-RELATED"/>
    <property type="match status" value="1"/>
</dbReference>
<gene>
    <name evidence="18" type="ORF">RYX56_18125</name>
</gene>
<feature type="coiled-coil region" evidence="14">
    <location>
        <begin position="103"/>
        <end position="199"/>
    </location>
</feature>
<dbReference type="PIRSF" id="PIRSF037431">
    <property type="entry name" value="STHK_LiaS"/>
    <property type="match status" value="1"/>
</dbReference>
<keyword evidence="3 13" id="KW-1003">Cell membrane</keyword>
<dbReference type="Gene3D" id="3.30.565.10">
    <property type="entry name" value="Histidine kinase-like ATPase, C-terminal domain"/>
    <property type="match status" value="1"/>
</dbReference>
<dbReference type="Proteomes" id="UP001287282">
    <property type="component" value="Unassembled WGS sequence"/>
</dbReference>
<comment type="caution">
    <text evidence="18">The sequence shown here is derived from an EMBL/GenBank/DDBJ whole genome shotgun (WGS) entry which is preliminary data.</text>
</comment>
<dbReference type="PROSITE" id="PS50109">
    <property type="entry name" value="HIS_KIN"/>
    <property type="match status" value="1"/>
</dbReference>
<accession>A0ABU3XEH3</accession>
<feature type="transmembrane region" description="Helical" evidence="15">
    <location>
        <begin position="12"/>
        <end position="33"/>
    </location>
</feature>
<evidence type="ECO:0000256" key="5">
    <source>
        <dbReference type="ARBA" id="ARBA00022679"/>
    </source>
</evidence>
<comment type="catalytic activity">
    <reaction evidence="1 13">
        <text>ATP + protein L-histidine = ADP + protein N-phospho-L-histidine.</text>
        <dbReference type="EC" id="2.7.13.3"/>
    </reaction>
</comment>
<dbReference type="InterPro" id="IPR017202">
    <property type="entry name" value="LiaS/VraS"/>
</dbReference>
<dbReference type="InterPro" id="IPR003594">
    <property type="entry name" value="HATPase_dom"/>
</dbReference>
<keyword evidence="12 13" id="KW-0472">Membrane</keyword>
<dbReference type="InterPro" id="IPR003660">
    <property type="entry name" value="HAMP_dom"/>
</dbReference>
<feature type="domain" description="HAMP" evidence="17">
    <location>
        <begin position="73"/>
        <end position="125"/>
    </location>
</feature>
<evidence type="ECO:0000256" key="1">
    <source>
        <dbReference type="ARBA" id="ARBA00000085"/>
    </source>
</evidence>
<protein>
    <recommendedName>
        <fullName evidence="13">Sensor histidine kinase</fullName>
        <ecNumber evidence="13">2.7.13.3</ecNumber>
    </recommendedName>
</protein>
<dbReference type="EMBL" id="JAWJBA010000007">
    <property type="protein sequence ID" value="MDV2686289.1"/>
    <property type="molecule type" value="Genomic_DNA"/>
</dbReference>
<evidence type="ECO:0000256" key="2">
    <source>
        <dbReference type="ARBA" id="ARBA00004651"/>
    </source>
</evidence>
<evidence type="ECO:0000256" key="8">
    <source>
        <dbReference type="ARBA" id="ARBA00022777"/>
    </source>
</evidence>
<keyword evidence="5 13" id="KW-0808">Transferase</keyword>
<feature type="domain" description="Histidine kinase" evidence="16">
    <location>
        <begin position="152"/>
        <end position="342"/>
    </location>
</feature>
<dbReference type="SUPFAM" id="SSF55874">
    <property type="entry name" value="ATPase domain of HSP90 chaperone/DNA topoisomerase II/histidine kinase"/>
    <property type="match status" value="1"/>
</dbReference>
<dbReference type="InterPro" id="IPR036890">
    <property type="entry name" value="HATPase_C_sf"/>
</dbReference>
<keyword evidence="7 13" id="KW-0547">Nucleotide-binding</keyword>
<dbReference type="Pfam" id="PF02518">
    <property type="entry name" value="HATPase_c"/>
    <property type="match status" value="1"/>
</dbReference>
<evidence type="ECO:0000256" key="9">
    <source>
        <dbReference type="ARBA" id="ARBA00022840"/>
    </source>
</evidence>
<keyword evidence="9 13" id="KW-0067">ATP-binding</keyword>
<keyword evidence="6 15" id="KW-0812">Transmembrane</keyword>